<dbReference type="PANTHER" id="PTHR39328:SF1">
    <property type="entry name" value="BLL2871 PROTEIN"/>
    <property type="match status" value="1"/>
</dbReference>
<dbReference type="PANTHER" id="PTHR39328">
    <property type="entry name" value="BLL2871 PROTEIN"/>
    <property type="match status" value="1"/>
</dbReference>
<dbReference type="GO" id="GO:0008233">
    <property type="term" value="F:peptidase activity"/>
    <property type="evidence" value="ECO:0007669"/>
    <property type="project" value="UniProtKB-KW"/>
</dbReference>
<dbReference type="InterPro" id="IPR011990">
    <property type="entry name" value="TPR-like_helical_dom_sf"/>
</dbReference>
<comment type="caution">
    <text evidence="2">The sequence shown here is derived from an EMBL/GenBank/DDBJ whole genome shotgun (WGS) entry which is preliminary data.</text>
</comment>
<dbReference type="Gene3D" id="1.25.40.10">
    <property type="entry name" value="Tetratricopeptide repeat domain"/>
    <property type="match status" value="1"/>
</dbReference>
<evidence type="ECO:0000313" key="2">
    <source>
        <dbReference type="EMBL" id="KPM49378.1"/>
    </source>
</evidence>
<dbReference type="SUPFAM" id="SSF48452">
    <property type="entry name" value="TPR-like"/>
    <property type="match status" value="1"/>
</dbReference>
<dbReference type="PATRIC" id="fig|1605367.3.peg.1701"/>
<accession>A0A0P7C7A5</accession>
<dbReference type="PROSITE" id="PS50005">
    <property type="entry name" value="TPR"/>
    <property type="match status" value="1"/>
</dbReference>
<dbReference type="AlphaFoldDB" id="A0A0P7C7A5"/>
<keyword evidence="2" id="KW-0378">Hydrolase</keyword>
<dbReference type="STRING" id="1605367.AFM12_01805"/>
<dbReference type="InterPro" id="IPR010430">
    <property type="entry name" value="DUF1028"/>
</dbReference>
<reference evidence="2 3" key="1">
    <citation type="submission" date="2015-07" db="EMBL/GenBank/DDBJ databases">
        <title>The draft genome sequence of Leadbetterella sp. JN14-9.</title>
        <authorList>
            <person name="Liu Y."/>
            <person name="Du J."/>
            <person name="Shao Z."/>
        </authorList>
    </citation>
    <scope>NUCLEOTIDE SEQUENCE [LARGE SCALE GENOMIC DNA]</scope>
    <source>
        <strain evidence="2 3">JN14-9</strain>
    </source>
</reference>
<keyword evidence="3" id="KW-1185">Reference proteome</keyword>
<dbReference type="RefSeq" id="WP_055143566.1">
    <property type="nucleotide sequence ID" value="NZ_JXSZ01000005.1"/>
</dbReference>
<proteinExistence type="predicted"/>
<dbReference type="SUPFAM" id="SSF56235">
    <property type="entry name" value="N-terminal nucleophile aminohydrolases (Ntn hydrolases)"/>
    <property type="match status" value="1"/>
</dbReference>
<dbReference type="GO" id="GO:0006508">
    <property type="term" value="P:proteolysis"/>
    <property type="evidence" value="ECO:0007669"/>
    <property type="project" value="UniProtKB-KW"/>
</dbReference>
<feature type="repeat" description="TPR" evidence="1">
    <location>
        <begin position="233"/>
        <end position="266"/>
    </location>
</feature>
<keyword evidence="2" id="KW-0645">Protease</keyword>
<sequence>MKQIILLFLLPLLTKAQFFKKEDGLAHTFSIVAIDTATGEMGVGVQSHWFSVGNVVAWAKSGAGVVATQSFVNKSFGPKGLLMMENGLSAVETLNTLLTADEGREVRQVGMIDIYGNVATHTGTNCVDYAGHITGENYSVQANMMLNKTVPEAMSKAFEASKGQSLAERILLALQAAQNEGGDIRGKQSAAIRVVKVESTGEPWNDDYIVDLRVDDHENPIVEIARLLNVQRAYEYMNAGDLYVETGEMENAMKAYNAAMQMFPDNLEMQYWTAITLANNGDIEKADKMLKEVYQKDENWRELTKRLPKVNLLNVSDEAFNQLTK</sequence>
<protein>
    <submittedName>
        <fullName evidence="2">Zn-dependent protease</fullName>
    </submittedName>
</protein>
<name>A0A0P7C7A5_9BACT</name>
<evidence type="ECO:0000256" key="1">
    <source>
        <dbReference type="PROSITE-ProRule" id="PRU00339"/>
    </source>
</evidence>
<dbReference type="Proteomes" id="UP000050454">
    <property type="component" value="Unassembled WGS sequence"/>
</dbReference>
<dbReference type="InterPro" id="IPR019734">
    <property type="entry name" value="TPR_rpt"/>
</dbReference>
<dbReference type="InterPro" id="IPR029055">
    <property type="entry name" value="Ntn_hydrolases_N"/>
</dbReference>
<dbReference type="Pfam" id="PF14559">
    <property type="entry name" value="TPR_19"/>
    <property type="match status" value="1"/>
</dbReference>
<gene>
    <name evidence="2" type="ORF">AFM12_01805</name>
</gene>
<dbReference type="Pfam" id="PF06267">
    <property type="entry name" value="DUF1028"/>
    <property type="match status" value="1"/>
</dbReference>
<organism evidence="2 3">
    <name type="scientific">Jiulongibacter sediminis</name>
    <dbReference type="NCBI Taxonomy" id="1605367"/>
    <lineage>
        <taxon>Bacteria</taxon>
        <taxon>Pseudomonadati</taxon>
        <taxon>Bacteroidota</taxon>
        <taxon>Cytophagia</taxon>
        <taxon>Cytophagales</taxon>
        <taxon>Leadbetterellaceae</taxon>
        <taxon>Jiulongibacter</taxon>
    </lineage>
</organism>
<dbReference type="PROSITE" id="PS50293">
    <property type="entry name" value="TPR_REGION"/>
    <property type="match status" value="1"/>
</dbReference>
<dbReference type="Gene3D" id="3.60.20.10">
    <property type="entry name" value="Glutamine Phosphoribosylpyrophosphate, subunit 1, domain 1"/>
    <property type="match status" value="1"/>
</dbReference>
<keyword evidence="1" id="KW-0802">TPR repeat</keyword>
<evidence type="ECO:0000313" key="3">
    <source>
        <dbReference type="Proteomes" id="UP000050454"/>
    </source>
</evidence>
<dbReference type="OrthoDB" id="9790012at2"/>
<dbReference type="EMBL" id="LGTQ01000005">
    <property type="protein sequence ID" value="KPM49378.1"/>
    <property type="molecule type" value="Genomic_DNA"/>
</dbReference>